<gene>
    <name evidence="5" type="primary">cobG</name>
    <name evidence="5" type="ORF">AB8998_16020</name>
</gene>
<keyword evidence="6" id="KW-1185">Reference proteome</keyword>
<evidence type="ECO:0000256" key="2">
    <source>
        <dbReference type="ARBA" id="ARBA00022617"/>
    </source>
</evidence>
<keyword evidence="1" id="KW-0004">4Fe-4S</keyword>
<sequence length="375" mass="38672">MPRTRDTDACPGALQVHQAADGALVRVRLPGGMITADQLAALTAVAGGLGSGTLELTVRGNVQVRGITDVTAAAAAIAGAGLLPSATHERVRNIVASPLSGRAGGRADVRGWVGDLDAAIRAEPRLAELGGRFWFSVDDGRADVSGLGADVGAQVLDDGVALLLAGRDTGVRPDADGVIEALVAVALRFLEVRGKAWRVNELADVRVLLPAADPRGPTFPVRTGPPVGWIGQDDGRVTLGAAVPLGVLPARVAEYLVAVQAPLVVTPWRSVLICDLDEAVADAAVRVLAPVGLVFDENSPWLTVSACTGRPGCAHSVADVRADAARSLDPDSTVHRHFVGCERACGSPLAGEVLVATGDGYRLERSAAGRRRDEP</sequence>
<dbReference type="InterPro" id="IPR012798">
    <property type="entry name" value="Cbl_synth_CobG-like"/>
</dbReference>
<dbReference type="RefSeq" id="WP_369738767.1">
    <property type="nucleotide sequence ID" value="NZ_JBGEDP010000001.1"/>
</dbReference>
<feature type="domain" description="Nitrite/Sulfite reductase ferredoxin-like" evidence="4">
    <location>
        <begin position="19"/>
        <end position="69"/>
    </location>
</feature>
<evidence type="ECO:0000313" key="5">
    <source>
        <dbReference type="EMBL" id="MEY8016395.1"/>
    </source>
</evidence>
<dbReference type="InterPro" id="IPR005117">
    <property type="entry name" value="NiRdtase/SiRdtase_haem-b_fer"/>
</dbReference>
<dbReference type="InterPro" id="IPR036136">
    <property type="entry name" value="Nit/Sulf_reduc_fer-like_dom_sf"/>
</dbReference>
<keyword evidence="2" id="KW-0349">Heme</keyword>
<dbReference type="NCBIfam" id="TIGR02435">
    <property type="entry name" value="CobG"/>
    <property type="match status" value="1"/>
</dbReference>
<dbReference type="EC" id="1.14.13.83" evidence="5"/>
<keyword evidence="2" id="KW-0408">Iron</keyword>
<comment type="caution">
    <text evidence="5">The sequence shown here is derived from an EMBL/GenBank/DDBJ whole genome shotgun (WGS) entry which is preliminary data.</text>
</comment>
<proteinExistence type="predicted"/>
<keyword evidence="3 5" id="KW-0560">Oxidoreductase</keyword>
<dbReference type="GO" id="GO:0043818">
    <property type="term" value="F:precorrin-3B synthase activity"/>
    <property type="evidence" value="ECO:0007669"/>
    <property type="project" value="UniProtKB-EC"/>
</dbReference>
<keyword evidence="2" id="KW-0479">Metal-binding</keyword>
<dbReference type="PANTHER" id="PTHR32439:SF9">
    <property type="entry name" value="BLR3264 PROTEIN"/>
    <property type="match status" value="1"/>
</dbReference>
<evidence type="ECO:0000259" key="4">
    <source>
        <dbReference type="Pfam" id="PF03460"/>
    </source>
</evidence>
<accession>A0ABV4C528</accession>
<dbReference type="PANTHER" id="PTHR32439">
    <property type="entry name" value="FERREDOXIN--NITRITE REDUCTASE, CHLOROPLASTIC"/>
    <property type="match status" value="1"/>
</dbReference>
<evidence type="ECO:0000256" key="1">
    <source>
        <dbReference type="ARBA" id="ARBA00022485"/>
    </source>
</evidence>
<dbReference type="SUPFAM" id="SSF55124">
    <property type="entry name" value="Nitrite/Sulfite reductase N-terminal domain-like"/>
    <property type="match status" value="2"/>
</dbReference>
<organism evidence="5 6">
    <name type="scientific">Mycobacterium servetii</name>
    <dbReference type="NCBI Taxonomy" id="3237418"/>
    <lineage>
        <taxon>Bacteria</taxon>
        <taxon>Bacillati</taxon>
        <taxon>Actinomycetota</taxon>
        <taxon>Actinomycetes</taxon>
        <taxon>Mycobacteriales</taxon>
        <taxon>Mycobacteriaceae</taxon>
        <taxon>Mycobacterium</taxon>
    </lineage>
</organism>
<dbReference type="Pfam" id="PF03460">
    <property type="entry name" value="NIR_SIR_ferr"/>
    <property type="match status" value="1"/>
</dbReference>
<keyword evidence="1" id="KW-0411">Iron-sulfur</keyword>
<reference evidence="5 6" key="1">
    <citation type="submission" date="2024-08" db="EMBL/GenBank/DDBJ databases">
        <title>Mycobacterium servetensis sp. nov., a novel rapid-growing mycobacterial species recovered from a human patient in Zaragoza, Spain.</title>
        <authorList>
            <person name="Tristancho-Baro A.I."/>
            <person name="Buenestado-Serrano S."/>
            <person name="Garcia De Viedma D."/>
            <person name="Milagro-Beamonte A."/>
            <person name="Burillo N."/>
            <person name="Sanz S."/>
            <person name="Lopez-Calleja A.I."/>
            <person name="Penas-Utrilla D."/>
            <person name="Guardingo M."/>
            <person name="Garcia M.J."/>
            <person name="Vinuelas-Bayon J."/>
        </authorList>
    </citation>
    <scope>NUCLEOTIDE SEQUENCE [LARGE SCALE GENOMIC DNA]</scope>
    <source>
        <strain evidence="6">HUMS_12744610</strain>
    </source>
</reference>
<protein>
    <submittedName>
        <fullName evidence="5">Precorrin-3B synthase</fullName>
        <ecNumber evidence="5">1.14.13.83</ecNumber>
    </submittedName>
</protein>
<dbReference type="EMBL" id="JBGEDP010000001">
    <property type="protein sequence ID" value="MEY8016395.1"/>
    <property type="molecule type" value="Genomic_DNA"/>
</dbReference>
<dbReference type="Gene3D" id="3.90.480.20">
    <property type="match status" value="1"/>
</dbReference>
<dbReference type="InterPro" id="IPR051329">
    <property type="entry name" value="NIR_SIR_4Fe-4S"/>
</dbReference>
<name>A0ABV4C528_9MYCO</name>
<evidence type="ECO:0000256" key="3">
    <source>
        <dbReference type="ARBA" id="ARBA00023002"/>
    </source>
</evidence>
<dbReference type="Proteomes" id="UP001564760">
    <property type="component" value="Unassembled WGS sequence"/>
</dbReference>
<evidence type="ECO:0000313" key="6">
    <source>
        <dbReference type="Proteomes" id="UP001564760"/>
    </source>
</evidence>